<evidence type="ECO:0000313" key="5">
    <source>
        <dbReference type="EMBL" id="KKR23618.1"/>
    </source>
</evidence>
<evidence type="ECO:0000256" key="3">
    <source>
        <dbReference type="ARBA" id="ARBA00022691"/>
    </source>
</evidence>
<dbReference type="AlphaFoldDB" id="A0A0G0P6R6"/>
<dbReference type="SUPFAM" id="SSF53335">
    <property type="entry name" value="S-adenosyl-L-methionine-dependent methyltransferases"/>
    <property type="match status" value="1"/>
</dbReference>
<comment type="caution">
    <text evidence="5">The sequence shown here is derived from an EMBL/GenBank/DDBJ whole genome shotgun (WGS) entry which is preliminary data.</text>
</comment>
<keyword evidence="4" id="KW-0472">Membrane</keyword>
<gene>
    <name evidence="5" type="ORF">UT53_C0011G0003</name>
</gene>
<dbReference type="Proteomes" id="UP000034764">
    <property type="component" value="Unassembled WGS sequence"/>
</dbReference>
<organism evidence="5 6">
    <name type="scientific">Candidatus Yanofskybacteria bacterium GW2011_GWD2_39_48</name>
    <dbReference type="NCBI Taxonomy" id="1619031"/>
    <lineage>
        <taxon>Bacteria</taxon>
        <taxon>Candidatus Yanofskyibacteriota</taxon>
    </lineage>
</organism>
<evidence type="ECO:0000256" key="1">
    <source>
        <dbReference type="ARBA" id="ARBA00022603"/>
    </source>
</evidence>
<keyword evidence="3" id="KW-0949">S-adenosyl-L-methionine</keyword>
<keyword evidence="4" id="KW-0812">Transmembrane</keyword>
<keyword evidence="1" id="KW-0489">Methyltransferase</keyword>
<evidence type="ECO:0000256" key="4">
    <source>
        <dbReference type="SAM" id="Phobius"/>
    </source>
</evidence>
<dbReference type="InterPro" id="IPR026170">
    <property type="entry name" value="FAM173A/B"/>
</dbReference>
<evidence type="ECO:0000313" key="6">
    <source>
        <dbReference type="Proteomes" id="UP000034764"/>
    </source>
</evidence>
<proteinExistence type="predicted"/>
<dbReference type="Gene3D" id="3.40.50.150">
    <property type="entry name" value="Vaccinia Virus protein VP39"/>
    <property type="match status" value="1"/>
</dbReference>
<reference evidence="5 6" key="1">
    <citation type="journal article" date="2015" name="Nature">
        <title>rRNA introns, odd ribosomes, and small enigmatic genomes across a large radiation of phyla.</title>
        <authorList>
            <person name="Brown C.T."/>
            <person name="Hug L.A."/>
            <person name="Thomas B.C."/>
            <person name="Sharon I."/>
            <person name="Castelle C.J."/>
            <person name="Singh A."/>
            <person name="Wilkins M.J."/>
            <person name="Williams K.H."/>
            <person name="Banfield J.F."/>
        </authorList>
    </citation>
    <scope>NUCLEOTIDE SEQUENCE [LARGE SCALE GENOMIC DNA]</scope>
</reference>
<keyword evidence="2" id="KW-0808">Transferase</keyword>
<dbReference type="PANTHER" id="PTHR13610">
    <property type="entry name" value="METHYLTRANSFERASE DOMAIN-CONTAINING PROTEIN"/>
    <property type="match status" value="1"/>
</dbReference>
<dbReference type="PATRIC" id="fig|1619031.3.peg.269"/>
<protein>
    <recommendedName>
        <fullName evidence="7">DOT1 domain-containing protein</fullName>
    </recommendedName>
</protein>
<dbReference type="GO" id="GO:0032259">
    <property type="term" value="P:methylation"/>
    <property type="evidence" value="ECO:0007669"/>
    <property type="project" value="UniProtKB-KW"/>
</dbReference>
<accession>A0A0G0P6R6</accession>
<dbReference type="EMBL" id="LBXD01000011">
    <property type="protein sequence ID" value="KKR23618.1"/>
    <property type="molecule type" value="Genomic_DNA"/>
</dbReference>
<dbReference type="PANTHER" id="PTHR13610:SF11">
    <property type="entry name" value="METHYLTRANSFERASE DOMAIN-CONTAINING PROTEIN"/>
    <property type="match status" value="1"/>
</dbReference>
<name>A0A0G0P6R6_9BACT</name>
<dbReference type="GO" id="GO:0016279">
    <property type="term" value="F:protein-lysine N-methyltransferase activity"/>
    <property type="evidence" value="ECO:0007669"/>
    <property type="project" value="InterPro"/>
</dbReference>
<keyword evidence="4" id="KW-1133">Transmembrane helix</keyword>
<evidence type="ECO:0008006" key="7">
    <source>
        <dbReference type="Google" id="ProtNLM"/>
    </source>
</evidence>
<feature type="transmembrane region" description="Helical" evidence="4">
    <location>
        <begin position="6"/>
        <end position="29"/>
    </location>
</feature>
<evidence type="ECO:0000256" key="2">
    <source>
        <dbReference type="ARBA" id="ARBA00022679"/>
    </source>
</evidence>
<sequence>MEIFIAYSLLTFLLLVQVGVTALLVLYMVSWVQSAYKGAPFVPSRREHVKELLIFGGLNRSDVVCDLGCGDGRILISVVNDFNVTKTIGYEIAFWPYYIACLKIRIQKLNDKIIIRRKDLRVADLQGVSFVYAYLFPKIVDVVASKIEKELSLGSKILVLSFPIDIRKHEKMRLIKSEKIGKITAYLYEKI</sequence>
<dbReference type="InterPro" id="IPR029063">
    <property type="entry name" value="SAM-dependent_MTases_sf"/>
</dbReference>